<dbReference type="AlphaFoldDB" id="A0A2J6PRY8"/>
<evidence type="ECO:0000313" key="3">
    <source>
        <dbReference type="Proteomes" id="UP000235672"/>
    </source>
</evidence>
<protein>
    <submittedName>
        <fullName evidence="2">Uncharacterized protein</fullName>
    </submittedName>
</protein>
<feature type="region of interest" description="Disordered" evidence="1">
    <location>
        <begin position="1"/>
        <end position="172"/>
    </location>
</feature>
<dbReference type="Proteomes" id="UP000235672">
    <property type="component" value="Unassembled WGS sequence"/>
</dbReference>
<sequence>MTAVAVQQHAAHRQQYTPRQSPHSSNISSAHQSRPESYSSSNAPQIQRQETPVQNGAPSAMISRQAVSNDPVPGVNGSGASAAQSSTSAARMESNGSDRVDKGKRRASLQARPTSAPNGAGETSPDDSETERIRRRPKPLLQRSKSDFGPRGEDQESQADEDIQDWGARHGFEDHYASEEYVSQLAN</sequence>
<feature type="compositionally biased region" description="Acidic residues" evidence="1">
    <location>
        <begin position="155"/>
        <end position="164"/>
    </location>
</feature>
<feature type="compositionally biased region" description="Polar residues" evidence="1">
    <location>
        <begin position="16"/>
        <end position="57"/>
    </location>
</feature>
<evidence type="ECO:0000256" key="1">
    <source>
        <dbReference type="SAM" id="MobiDB-lite"/>
    </source>
</evidence>
<feature type="compositionally biased region" description="Low complexity" evidence="1">
    <location>
        <begin position="1"/>
        <end position="15"/>
    </location>
</feature>
<feature type="non-terminal residue" evidence="2">
    <location>
        <position position="187"/>
    </location>
</feature>
<feature type="compositionally biased region" description="Basic and acidic residues" evidence="1">
    <location>
        <begin position="144"/>
        <end position="154"/>
    </location>
</feature>
<feature type="compositionally biased region" description="Low complexity" evidence="1">
    <location>
        <begin position="78"/>
        <end position="90"/>
    </location>
</feature>
<dbReference type="STRING" id="1745343.A0A2J6PRY8"/>
<accession>A0A2J6PRY8</accession>
<name>A0A2J6PRY8_9HELO</name>
<dbReference type="OrthoDB" id="3559809at2759"/>
<evidence type="ECO:0000313" key="2">
    <source>
        <dbReference type="EMBL" id="PMD16797.1"/>
    </source>
</evidence>
<proteinExistence type="predicted"/>
<reference evidence="2 3" key="1">
    <citation type="submission" date="2016-05" db="EMBL/GenBank/DDBJ databases">
        <title>A degradative enzymes factory behind the ericoid mycorrhizal symbiosis.</title>
        <authorList>
            <consortium name="DOE Joint Genome Institute"/>
            <person name="Martino E."/>
            <person name="Morin E."/>
            <person name="Grelet G."/>
            <person name="Kuo A."/>
            <person name="Kohler A."/>
            <person name="Daghino S."/>
            <person name="Barry K."/>
            <person name="Choi C."/>
            <person name="Cichocki N."/>
            <person name="Clum A."/>
            <person name="Copeland A."/>
            <person name="Hainaut M."/>
            <person name="Haridas S."/>
            <person name="Labutti K."/>
            <person name="Lindquist E."/>
            <person name="Lipzen A."/>
            <person name="Khouja H.-R."/>
            <person name="Murat C."/>
            <person name="Ohm R."/>
            <person name="Olson A."/>
            <person name="Spatafora J."/>
            <person name="Veneault-Fourrey C."/>
            <person name="Henrissat B."/>
            <person name="Grigoriev I."/>
            <person name="Martin F."/>
            <person name="Perotto S."/>
        </authorList>
    </citation>
    <scope>NUCLEOTIDE SEQUENCE [LARGE SCALE GENOMIC DNA]</scope>
    <source>
        <strain evidence="2 3">UAMH 7357</strain>
    </source>
</reference>
<keyword evidence="3" id="KW-1185">Reference proteome</keyword>
<dbReference type="EMBL" id="KZ613503">
    <property type="protein sequence ID" value="PMD16797.1"/>
    <property type="molecule type" value="Genomic_DNA"/>
</dbReference>
<gene>
    <name evidence="2" type="ORF">NA56DRAFT_546942</name>
</gene>
<organism evidence="2 3">
    <name type="scientific">Hyaloscypha hepaticicola</name>
    <dbReference type="NCBI Taxonomy" id="2082293"/>
    <lineage>
        <taxon>Eukaryota</taxon>
        <taxon>Fungi</taxon>
        <taxon>Dikarya</taxon>
        <taxon>Ascomycota</taxon>
        <taxon>Pezizomycotina</taxon>
        <taxon>Leotiomycetes</taxon>
        <taxon>Helotiales</taxon>
        <taxon>Hyaloscyphaceae</taxon>
        <taxon>Hyaloscypha</taxon>
    </lineage>
</organism>